<feature type="transmembrane region" description="Helical" evidence="1">
    <location>
        <begin position="31"/>
        <end position="54"/>
    </location>
</feature>
<dbReference type="EMBL" id="JPKZ01003150">
    <property type="protein sequence ID" value="KHN73111.1"/>
    <property type="molecule type" value="Genomic_DNA"/>
</dbReference>
<gene>
    <name evidence="2" type="ORF">Tcan_09980</name>
</gene>
<keyword evidence="1" id="KW-0812">Transmembrane</keyword>
<dbReference type="SUPFAM" id="SSF81321">
    <property type="entry name" value="Family A G protein-coupled receptor-like"/>
    <property type="match status" value="1"/>
</dbReference>
<accession>A0A0B2UQ39</accession>
<comment type="caution">
    <text evidence="2">The sequence shown here is derived from an EMBL/GenBank/DDBJ whole genome shotgun (WGS) entry which is preliminary data.</text>
</comment>
<proteinExistence type="predicted"/>
<keyword evidence="3" id="KW-1185">Reference proteome</keyword>
<dbReference type="OrthoDB" id="5870934at2759"/>
<feature type="transmembrane region" description="Helical" evidence="1">
    <location>
        <begin position="66"/>
        <end position="87"/>
    </location>
</feature>
<protein>
    <recommendedName>
        <fullName evidence="4">G_PROTEIN_RECEP_F1_2 domain-containing protein</fullName>
    </recommendedName>
</protein>
<dbReference type="InterPro" id="IPR019421">
    <property type="entry name" value="7TM_GPCR_serpentine_rcpt_Srd"/>
</dbReference>
<evidence type="ECO:0000313" key="3">
    <source>
        <dbReference type="Proteomes" id="UP000031036"/>
    </source>
</evidence>
<dbReference type="Pfam" id="PF10317">
    <property type="entry name" value="7TM_GPCR_Srd"/>
    <property type="match status" value="1"/>
</dbReference>
<dbReference type="Proteomes" id="UP000031036">
    <property type="component" value="Unassembled WGS sequence"/>
</dbReference>
<keyword evidence="1" id="KW-0472">Membrane</keyword>
<keyword evidence="1" id="KW-1133">Transmembrane helix</keyword>
<evidence type="ECO:0000256" key="1">
    <source>
        <dbReference type="SAM" id="Phobius"/>
    </source>
</evidence>
<dbReference type="Gene3D" id="1.20.1070.10">
    <property type="entry name" value="Rhodopsin 7-helix transmembrane proteins"/>
    <property type="match status" value="1"/>
</dbReference>
<reference evidence="2 3" key="1">
    <citation type="submission" date="2014-11" db="EMBL/GenBank/DDBJ databases">
        <title>Genetic blueprint of the zoonotic pathogen Toxocara canis.</title>
        <authorList>
            <person name="Zhu X.-Q."/>
            <person name="Korhonen P.K."/>
            <person name="Cai H."/>
            <person name="Young N.D."/>
            <person name="Nejsum P."/>
            <person name="von Samson-Himmelstjerna G."/>
            <person name="Boag P.R."/>
            <person name="Tan P."/>
            <person name="Li Q."/>
            <person name="Min J."/>
            <person name="Yang Y."/>
            <person name="Wang X."/>
            <person name="Fang X."/>
            <person name="Hall R.S."/>
            <person name="Hofmann A."/>
            <person name="Sternberg P.W."/>
            <person name="Jex A.R."/>
            <person name="Gasser R.B."/>
        </authorList>
    </citation>
    <scope>NUCLEOTIDE SEQUENCE [LARGE SCALE GENOMIC DNA]</scope>
    <source>
        <strain evidence="2">PN_DK_2014</strain>
    </source>
</reference>
<dbReference type="AlphaFoldDB" id="A0A0B2UQ39"/>
<evidence type="ECO:0000313" key="2">
    <source>
        <dbReference type="EMBL" id="KHN73111.1"/>
    </source>
</evidence>
<evidence type="ECO:0008006" key="4">
    <source>
        <dbReference type="Google" id="ProtNLM"/>
    </source>
</evidence>
<sequence length="125" mass="14485">MLYICLYNNKANIKRLRASEVADQKKFTQGLLLQLVIPLVLVLPQTIIEALFLIDTRIRAPRIFWVLINGATCLYFSINPIISIIFVSQFRFACRRLFNQIFAKITPQQQISIAHSNTFFVNSEH</sequence>
<name>A0A0B2UQ39_TOXCA</name>
<organism evidence="2 3">
    <name type="scientific">Toxocara canis</name>
    <name type="common">Canine roundworm</name>
    <dbReference type="NCBI Taxonomy" id="6265"/>
    <lineage>
        <taxon>Eukaryota</taxon>
        <taxon>Metazoa</taxon>
        <taxon>Ecdysozoa</taxon>
        <taxon>Nematoda</taxon>
        <taxon>Chromadorea</taxon>
        <taxon>Rhabditida</taxon>
        <taxon>Spirurina</taxon>
        <taxon>Ascaridomorpha</taxon>
        <taxon>Ascaridoidea</taxon>
        <taxon>Toxocaridae</taxon>
        <taxon>Toxocara</taxon>
    </lineage>
</organism>